<organism evidence="1 2">
    <name type="scientific">Punica granatum</name>
    <name type="common">Pomegranate</name>
    <dbReference type="NCBI Taxonomy" id="22663"/>
    <lineage>
        <taxon>Eukaryota</taxon>
        <taxon>Viridiplantae</taxon>
        <taxon>Streptophyta</taxon>
        <taxon>Embryophyta</taxon>
        <taxon>Tracheophyta</taxon>
        <taxon>Spermatophyta</taxon>
        <taxon>Magnoliopsida</taxon>
        <taxon>eudicotyledons</taxon>
        <taxon>Gunneridae</taxon>
        <taxon>Pentapetalae</taxon>
        <taxon>rosids</taxon>
        <taxon>malvids</taxon>
        <taxon>Myrtales</taxon>
        <taxon>Lythraceae</taxon>
        <taxon>Punica</taxon>
    </lineage>
</organism>
<evidence type="ECO:0000313" key="2">
    <source>
        <dbReference type="Proteomes" id="UP000233551"/>
    </source>
</evidence>
<reference evidence="1 2" key="1">
    <citation type="submission" date="2017-11" db="EMBL/GenBank/DDBJ databases">
        <title>De-novo sequencing of pomegranate (Punica granatum L.) genome.</title>
        <authorList>
            <person name="Akparov Z."/>
            <person name="Amiraslanov A."/>
            <person name="Hajiyeva S."/>
            <person name="Abbasov M."/>
            <person name="Kaur K."/>
            <person name="Hamwieh A."/>
            <person name="Solovyev V."/>
            <person name="Salamov A."/>
            <person name="Braich B."/>
            <person name="Kosarev P."/>
            <person name="Mahmoud A."/>
            <person name="Hajiyev E."/>
            <person name="Babayeva S."/>
            <person name="Izzatullayeva V."/>
            <person name="Mammadov A."/>
            <person name="Mammadov A."/>
            <person name="Sharifova S."/>
            <person name="Ojaghi J."/>
            <person name="Eynullazada K."/>
            <person name="Bayramov B."/>
            <person name="Abdulazimova A."/>
            <person name="Shahmuradov I."/>
        </authorList>
    </citation>
    <scope>NUCLEOTIDE SEQUENCE [LARGE SCALE GENOMIC DNA]</scope>
    <source>
        <strain evidence="2">cv. AG2017</strain>
        <tissue evidence="1">Leaf</tissue>
    </source>
</reference>
<evidence type="ECO:0000313" key="1">
    <source>
        <dbReference type="EMBL" id="PKI40730.1"/>
    </source>
</evidence>
<proteinExistence type="predicted"/>
<accession>A0A2I0IAP2</accession>
<name>A0A2I0IAP2_PUNGR</name>
<dbReference type="AlphaFoldDB" id="A0A2I0IAP2"/>
<dbReference type="Proteomes" id="UP000233551">
    <property type="component" value="Unassembled WGS sequence"/>
</dbReference>
<gene>
    <name evidence="1" type="ORF">CRG98_038868</name>
</gene>
<keyword evidence="2" id="KW-1185">Reference proteome</keyword>
<dbReference type="EMBL" id="PGOL01003497">
    <property type="protein sequence ID" value="PKI40730.1"/>
    <property type="molecule type" value="Genomic_DNA"/>
</dbReference>
<protein>
    <submittedName>
        <fullName evidence="1">Uncharacterized protein</fullName>
    </submittedName>
</protein>
<comment type="caution">
    <text evidence="1">The sequence shown here is derived from an EMBL/GenBank/DDBJ whole genome shotgun (WGS) entry which is preliminary data.</text>
</comment>
<sequence>MKSQSDQPLPLSPVLKLPLLPAQFRNYPLSSGGLSNHREVGSSSGRYPSIEWEVSRHSDSTAISDIGADGKDEHFTMIASPPYPAGIELVACPLLLDFLNPLLRGSRFELLGKALRLASPVLSDVQDRNEAHPEY</sequence>